<organism evidence="10 11">
    <name type="scientific">Nibribacter ruber</name>
    <dbReference type="NCBI Taxonomy" id="2698458"/>
    <lineage>
        <taxon>Bacteria</taxon>
        <taxon>Pseudomonadati</taxon>
        <taxon>Bacteroidota</taxon>
        <taxon>Cytophagia</taxon>
        <taxon>Cytophagales</taxon>
        <taxon>Hymenobacteraceae</taxon>
        <taxon>Nibribacter</taxon>
    </lineage>
</organism>
<dbReference type="Gene3D" id="3.20.20.20">
    <property type="entry name" value="Dihydropteroate synthase-like"/>
    <property type="match status" value="1"/>
</dbReference>
<dbReference type="PANTHER" id="PTHR20941:SF1">
    <property type="entry name" value="FOLIC ACID SYNTHESIS PROTEIN FOL1"/>
    <property type="match status" value="1"/>
</dbReference>
<evidence type="ECO:0000256" key="8">
    <source>
        <dbReference type="ARBA" id="ARBA00022909"/>
    </source>
</evidence>
<dbReference type="InterPro" id="IPR000489">
    <property type="entry name" value="Pterin-binding_dom"/>
</dbReference>
<dbReference type="GO" id="GO:0046654">
    <property type="term" value="P:tetrahydrofolate biosynthetic process"/>
    <property type="evidence" value="ECO:0007669"/>
    <property type="project" value="TreeGrafter"/>
</dbReference>
<evidence type="ECO:0000256" key="3">
    <source>
        <dbReference type="ARBA" id="ARBA00004763"/>
    </source>
</evidence>
<evidence type="ECO:0000313" key="10">
    <source>
        <dbReference type="EMBL" id="QHL88523.1"/>
    </source>
</evidence>
<reference evidence="10 11" key="1">
    <citation type="submission" date="2020-01" db="EMBL/GenBank/DDBJ databases">
        <authorList>
            <person name="Kim M."/>
        </authorList>
    </citation>
    <scope>NUCLEOTIDE SEQUENCE [LARGE SCALE GENOMIC DNA]</scope>
    <source>
        <strain evidence="10 11">BT10</strain>
    </source>
</reference>
<dbReference type="GO" id="GO:0046872">
    <property type="term" value="F:metal ion binding"/>
    <property type="evidence" value="ECO:0007669"/>
    <property type="project" value="UniProtKB-KW"/>
</dbReference>
<dbReference type="InterPro" id="IPR006390">
    <property type="entry name" value="DHP_synth_dom"/>
</dbReference>
<evidence type="ECO:0000256" key="4">
    <source>
        <dbReference type="ARBA" id="ARBA00012458"/>
    </source>
</evidence>
<dbReference type="PANTHER" id="PTHR20941">
    <property type="entry name" value="FOLATE SYNTHESIS PROTEINS"/>
    <property type="match status" value="1"/>
</dbReference>
<evidence type="ECO:0000259" key="9">
    <source>
        <dbReference type="PROSITE" id="PS50972"/>
    </source>
</evidence>
<dbReference type="InterPro" id="IPR045031">
    <property type="entry name" value="DHP_synth-like"/>
</dbReference>
<dbReference type="Pfam" id="PF00809">
    <property type="entry name" value="Pterin_bind"/>
    <property type="match status" value="1"/>
</dbReference>
<dbReference type="NCBIfam" id="TIGR01496">
    <property type="entry name" value="DHPS"/>
    <property type="match status" value="1"/>
</dbReference>
<evidence type="ECO:0000256" key="1">
    <source>
        <dbReference type="ARBA" id="ARBA00000012"/>
    </source>
</evidence>
<evidence type="ECO:0000256" key="6">
    <source>
        <dbReference type="ARBA" id="ARBA00022723"/>
    </source>
</evidence>
<dbReference type="InterPro" id="IPR011005">
    <property type="entry name" value="Dihydropteroate_synth-like_sf"/>
</dbReference>
<evidence type="ECO:0000256" key="5">
    <source>
        <dbReference type="ARBA" id="ARBA00022679"/>
    </source>
</evidence>
<keyword evidence="11" id="KW-1185">Reference proteome</keyword>
<dbReference type="KEGG" id="nib:GU926_14205"/>
<accession>A0A6P1P2B5</accession>
<dbReference type="Proteomes" id="UP000464214">
    <property type="component" value="Chromosome"/>
</dbReference>
<dbReference type="GO" id="GO:0004156">
    <property type="term" value="F:dihydropteroate synthase activity"/>
    <property type="evidence" value="ECO:0007669"/>
    <property type="project" value="UniProtKB-EC"/>
</dbReference>
<protein>
    <recommendedName>
        <fullName evidence="4">dihydropteroate synthase</fullName>
        <ecNumber evidence="4">2.5.1.15</ecNumber>
    </recommendedName>
</protein>
<dbReference type="AlphaFoldDB" id="A0A6P1P2B5"/>
<keyword evidence="6" id="KW-0479">Metal-binding</keyword>
<name>A0A6P1P2B5_9BACT</name>
<evidence type="ECO:0000256" key="7">
    <source>
        <dbReference type="ARBA" id="ARBA00022842"/>
    </source>
</evidence>
<evidence type="ECO:0000313" key="11">
    <source>
        <dbReference type="Proteomes" id="UP000464214"/>
    </source>
</evidence>
<dbReference type="GO" id="GO:0005829">
    <property type="term" value="C:cytosol"/>
    <property type="evidence" value="ECO:0007669"/>
    <property type="project" value="TreeGrafter"/>
</dbReference>
<keyword evidence="8" id="KW-0289">Folate biosynthesis</keyword>
<feature type="domain" description="Pterin-binding" evidence="9">
    <location>
        <begin position="29"/>
        <end position="282"/>
    </location>
</feature>
<dbReference type="EC" id="2.5.1.15" evidence="4"/>
<dbReference type="SUPFAM" id="SSF51717">
    <property type="entry name" value="Dihydropteroate synthetase-like"/>
    <property type="match status" value="1"/>
</dbReference>
<dbReference type="CDD" id="cd00739">
    <property type="entry name" value="DHPS"/>
    <property type="match status" value="1"/>
</dbReference>
<gene>
    <name evidence="10" type="primary">folP</name>
    <name evidence="10" type="ORF">GU926_14205</name>
</gene>
<proteinExistence type="predicted"/>
<keyword evidence="5 10" id="KW-0808">Transferase</keyword>
<dbReference type="GO" id="GO:0046656">
    <property type="term" value="P:folic acid biosynthetic process"/>
    <property type="evidence" value="ECO:0007669"/>
    <property type="project" value="UniProtKB-KW"/>
</dbReference>
<sequence>MSLFKAKDTLFCKKSTLNCGGRLVSLEVPLVMGILNATPDSFYANSRVSNLDMTLTRAGQMLADGATFLDIGGYSTRPGAPEVSEQEELDRVLPVIEAVAQAYPEALISVDTFRARVAREAAQKGAHIINDVSGGSLDEGMLETIGRLGIPYILMHMRGTPQTMASYTEYPNGLLEELISYFTEKIARLRALGVKDILLDPGFGFAKTMDQNYFLLNHLRELEMLELPLLIGLSRKGMIYKPLQVTPAEALPGTIVANTLALLNGANILRVHDVKEAAQTIQLVEKTRTA</sequence>
<comment type="catalytic activity">
    <reaction evidence="1">
        <text>(7,8-dihydropterin-6-yl)methyl diphosphate + 4-aminobenzoate = 7,8-dihydropteroate + diphosphate</text>
        <dbReference type="Rhea" id="RHEA:19949"/>
        <dbReference type="ChEBI" id="CHEBI:17836"/>
        <dbReference type="ChEBI" id="CHEBI:17839"/>
        <dbReference type="ChEBI" id="CHEBI:33019"/>
        <dbReference type="ChEBI" id="CHEBI:72950"/>
        <dbReference type="EC" id="2.5.1.15"/>
    </reaction>
</comment>
<dbReference type="PROSITE" id="PS50972">
    <property type="entry name" value="PTERIN_BINDING"/>
    <property type="match status" value="1"/>
</dbReference>
<keyword evidence="7" id="KW-0460">Magnesium</keyword>
<evidence type="ECO:0000256" key="2">
    <source>
        <dbReference type="ARBA" id="ARBA00001946"/>
    </source>
</evidence>
<comment type="cofactor">
    <cofactor evidence="2">
        <name>Mg(2+)</name>
        <dbReference type="ChEBI" id="CHEBI:18420"/>
    </cofactor>
</comment>
<comment type="pathway">
    <text evidence="3">Cofactor biosynthesis; tetrahydrofolate biosynthesis; 7,8-dihydrofolate from 2-amino-4-hydroxy-6-hydroxymethyl-7,8-dihydropteridine diphosphate and 4-aminobenzoate: step 1/2.</text>
</comment>
<dbReference type="EMBL" id="CP047897">
    <property type="protein sequence ID" value="QHL88523.1"/>
    <property type="molecule type" value="Genomic_DNA"/>
</dbReference>